<evidence type="ECO:0000313" key="6">
    <source>
        <dbReference type="Proteomes" id="UP000184512"/>
    </source>
</evidence>
<dbReference type="Pfam" id="PF01420">
    <property type="entry name" value="Methylase_S"/>
    <property type="match status" value="1"/>
</dbReference>
<dbReference type="CDD" id="cd17273">
    <property type="entry name" value="RMtype1_S_EcoJA69PI-TRD1-CR1_like"/>
    <property type="match status" value="1"/>
</dbReference>
<evidence type="ECO:0000256" key="2">
    <source>
        <dbReference type="ARBA" id="ARBA00022747"/>
    </source>
</evidence>
<dbReference type="STRING" id="1123357.SAMN02745244_01479"/>
<dbReference type="Gene3D" id="3.90.220.20">
    <property type="entry name" value="DNA methylase specificity domains"/>
    <property type="match status" value="3"/>
</dbReference>
<evidence type="ECO:0000259" key="4">
    <source>
        <dbReference type="Pfam" id="PF01420"/>
    </source>
</evidence>
<dbReference type="EMBL" id="FQZG01000022">
    <property type="protein sequence ID" value="SHI98766.1"/>
    <property type="molecule type" value="Genomic_DNA"/>
</dbReference>
<dbReference type="GO" id="GO:0003677">
    <property type="term" value="F:DNA binding"/>
    <property type="evidence" value="ECO:0007669"/>
    <property type="project" value="UniProtKB-KW"/>
</dbReference>
<evidence type="ECO:0000256" key="3">
    <source>
        <dbReference type="ARBA" id="ARBA00023125"/>
    </source>
</evidence>
<keyword evidence="3" id="KW-0238">DNA-binding</keyword>
<name>A0A1M6FM77_9ACTN</name>
<keyword evidence="6" id="KW-1185">Reference proteome</keyword>
<dbReference type="InterPro" id="IPR000055">
    <property type="entry name" value="Restrct_endonuc_typeI_TRD"/>
</dbReference>
<reference evidence="5 6" key="1">
    <citation type="submission" date="2016-11" db="EMBL/GenBank/DDBJ databases">
        <authorList>
            <person name="Jaros S."/>
            <person name="Januszkiewicz K."/>
            <person name="Wedrychowicz H."/>
        </authorList>
    </citation>
    <scope>NUCLEOTIDE SEQUENCE [LARGE SCALE GENOMIC DNA]</scope>
    <source>
        <strain evidence="5 6">DSM 12906</strain>
    </source>
</reference>
<dbReference type="RefSeq" id="WP_073186895.1">
    <property type="nucleotide sequence ID" value="NZ_FQZG01000022.1"/>
</dbReference>
<dbReference type="InterPro" id="IPR044946">
    <property type="entry name" value="Restrct_endonuc_typeI_TRD_sf"/>
</dbReference>
<dbReference type="PANTHER" id="PTHR30408">
    <property type="entry name" value="TYPE-1 RESTRICTION ENZYME ECOKI SPECIFICITY PROTEIN"/>
    <property type="match status" value="1"/>
</dbReference>
<gene>
    <name evidence="5" type="ORF">SAMN02745244_01479</name>
</gene>
<dbReference type="AlphaFoldDB" id="A0A1M6FM77"/>
<evidence type="ECO:0000256" key="1">
    <source>
        <dbReference type="ARBA" id="ARBA00010923"/>
    </source>
</evidence>
<organism evidence="5 6">
    <name type="scientific">Tessaracoccus bendigoensis DSM 12906</name>
    <dbReference type="NCBI Taxonomy" id="1123357"/>
    <lineage>
        <taxon>Bacteria</taxon>
        <taxon>Bacillati</taxon>
        <taxon>Actinomycetota</taxon>
        <taxon>Actinomycetes</taxon>
        <taxon>Propionibacteriales</taxon>
        <taxon>Propionibacteriaceae</taxon>
        <taxon>Tessaracoccus</taxon>
    </lineage>
</organism>
<proteinExistence type="inferred from homology"/>
<keyword evidence="2" id="KW-0680">Restriction system</keyword>
<protein>
    <submittedName>
        <fullName evidence="5">Type I restriction enzyme, S subunit</fullName>
    </submittedName>
</protein>
<dbReference type="Proteomes" id="UP000184512">
    <property type="component" value="Unassembled WGS sequence"/>
</dbReference>
<dbReference type="InterPro" id="IPR052021">
    <property type="entry name" value="Type-I_RS_S_subunit"/>
</dbReference>
<feature type="domain" description="Type I restriction modification DNA specificity" evidence="4">
    <location>
        <begin position="3"/>
        <end position="171"/>
    </location>
</feature>
<dbReference type="GO" id="GO:0009307">
    <property type="term" value="P:DNA restriction-modification system"/>
    <property type="evidence" value="ECO:0007669"/>
    <property type="project" value="UniProtKB-KW"/>
</dbReference>
<evidence type="ECO:0000313" key="5">
    <source>
        <dbReference type="EMBL" id="SHI98766.1"/>
    </source>
</evidence>
<dbReference type="SUPFAM" id="SSF116734">
    <property type="entry name" value="DNA methylase specificity domain"/>
    <property type="match status" value="2"/>
</dbReference>
<comment type="similarity">
    <text evidence="1">Belongs to the type-I restriction system S methylase family.</text>
</comment>
<dbReference type="PANTHER" id="PTHR30408:SF12">
    <property type="entry name" value="TYPE I RESTRICTION ENZYME MJAVIII SPECIFICITY SUBUNIT"/>
    <property type="match status" value="1"/>
</dbReference>
<accession>A0A1M6FM77</accession>
<sequence>MREGWRKVRVSDVAQVIGGGTPKTFHGPYWDGGIPWITPKDLSDRPALYTAEGSRSITEAGVKGSGAQWLPAGTVLLSTRAPIGYVTIAARPLTTNQGFKSLVLADGQLPEYWYYLLSGSTEYLRSRAPGSTFPELSKRAVGALEFALPPVQEQRRIVDLMSHVDSLRAALSEEAARLFSALCAFRDSIWDVPQRVPLSRYCRVDGGLVDPTGEGQRDRPHVGTDRIASGTGDLIGVQSVSEDGVTSGKFEFSERHVVYSKIRPNLMKVAMPTFSGLCSADAYPLLPAPGVPRRWLQQLLLTTEFTTLAVSQSGRTKMPKINQPALMGLMVPDIADGAREEQAVVLDALDALRVGLGKERDALDRQRAALLGSLLTGDHEIPSSYDEFIRDEGAA</sequence>